<protein>
    <submittedName>
        <fullName evidence="1">Uncharacterized protein</fullName>
    </submittedName>
</protein>
<keyword evidence="2" id="KW-1185">Reference proteome</keyword>
<organism evidence="1 2">
    <name type="scientific">Nepenthes gracilis</name>
    <name type="common">Slender pitcher plant</name>
    <dbReference type="NCBI Taxonomy" id="150966"/>
    <lineage>
        <taxon>Eukaryota</taxon>
        <taxon>Viridiplantae</taxon>
        <taxon>Streptophyta</taxon>
        <taxon>Embryophyta</taxon>
        <taxon>Tracheophyta</taxon>
        <taxon>Spermatophyta</taxon>
        <taxon>Magnoliopsida</taxon>
        <taxon>eudicotyledons</taxon>
        <taxon>Gunneridae</taxon>
        <taxon>Pentapetalae</taxon>
        <taxon>Caryophyllales</taxon>
        <taxon>Nepenthaceae</taxon>
        <taxon>Nepenthes</taxon>
    </lineage>
</organism>
<sequence>MPEDRTRSILSVPASLSFVLSFPRSCARWAPEVPTRCTSRNQALDECPRHHRDAFSKSMRSMCARGATEACFTEECAR</sequence>
<evidence type="ECO:0000313" key="1">
    <source>
        <dbReference type="EMBL" id="GMH06523.1"/>
    </source>
</evidence>
<dbReference type="AlphaFoldDB" id="A0AAD3XJ68"/>
<name>A0AAD3XJ68_NEPGR</name>
<reference evidence="1" key="1">
    <citation type="submission" date="2023-05" db="EMBL/GenBank/DDBJ databases">
        <title>Nepenthes gracilis genome sequencing.</title>
        <authorList>
            <person name="Fukushima K."/>
        </authorList>
    </citation>
    <scope>NUCLEOTIDE SEQUENCE</scope>
    <source>
        <strain evidence="1">SING2019-196</strain>
    </source>
</reference>
<gene>
    <name evidence="1" type="ORF">Nepgr_008363</name>
</gene>
<dbReference type="Proteomes" id="UP001279734">
    <property type="component" value="Unassembled WGS sequence"/>
</dbReference>
<evidence type="ECO:0000313" key="2">
    <source>
        <dbReference type="Proteomes" id="UP001279734"/>
    </source>
</evidence>
<dbReference type="EMBL" id="BSYO01000006">
    <property type="protein sequence ID" value="GMH06523.1"/>
    <property type="molecule type" value="Genomic_DNA"/>
</dbReference>
<accession>A0AAD3XJ68</accession>
<comment type="caution">
    <text evidence="1">The sequence shown here is derived from an EMBL/GenBank/DDBJ whole genome shotgun (WGS) entry which is preliminary data.</text>
</comment>
<proteinExistence type="predicted"/>